<dbReference type="RefSeq" id="WP_166919769.1">
    <property type="nucleotide sequence ID" value="NZ_JAASRN010000002.1"/>
</dbReference>
<keyword evidence="3" id="KW-1185">Reference proteome</keyword>
<comment type="caution">
    <text evidence="2">The sequence shown here is derived from an EMBL/GenBank/DDBJ whole genome shotgun (WGS) entry which is preliminary data.</text>
</comment>
<feature type="transmembrane region" description="Helical" evidence="1">
    <location>
        <begin position="160"/>
        <end position="181"/>
    </location>
</feature>
<accession>A0A846MS25</accession>
<feature type="transmembrane region" description="Helical" evidence="1">
    <location>
        <begin position="359"/>
        <end position="380"/>
    </location>
</feature>
<dbReference type="Pfam" id="PF13687">
    <property type="entry name" value="DUF4153"/>
    <property type="match status" value="1"/>
</dbReference>
<feature type="transmembrane region" description="Helical" evidence="1">
    <location>
        <begin position="193"/>
        <end position="214"/>
    </location>
</feature>
<gene>
    <name evidence="2" type="ORF">FHS56_001772</name>
</gene>
<evidence type="ECO:0000256" key="1">
    <source>
        <dbReference type="SAM" id="Phobius"/>
    </source>
</evidence>
<dbReference type="Proteomes" id="UP000537126">
    <property type="component" value="Unassembled WGS sequence"/>
</dbReference>
<evidence type="ECO:0008006" key="4">
    <source>
        <dbReference type="Google" id="ProtNLM"/>
    </source>
</evidence>
<feature type="transmembrane region" description="Helical" evidence="1">
    <location>
        <begin position="29"/>
        <end position="48"/>
    </location>
</feature>
<proteinExistence type="predicted"/>
<feature type="transmembrane region" description="Helical" evidence="1">
    <location>
        <begin position="123"/>
        <end position="140"/>
    </location>
</feature>
<dbReference type="InterPro" id="IPR025291">
    <property type="entry name" value="DUF4153"/>
</dbReference>
<protein>
    <recommendedName>
        <fullName evidence="4">DUF4153 domain-containing protein</fullName>
    </recommendedName>
</protein>
<sequence length="625" mass="72101">MKTIRLQDIWQYINSRHLLISFYRAFESAIFRFPMVLLNNVVGVYAAIRLTGSLPPAEAWYLSKLLLCCLVGFPSFLSLALLKERLQYNTRQRLFADGVGVLLLTVLYLAFSPTSLTPQDGWLFVLSLGSTVLLLSFVNFMSRYTDTAFWQFNRCLIERALWSGIYATILFGGVAVAFVSLNELFYLSIPNRVYPIAAILIYGIIANTHFLAGVPANIEDLEQDIHYPQQFLQLVAFVFFPLLLLYSFILYAYLVKILLVWALPKGWLSYLVLSYAILGIATLLMTYPIQQRLTNRWMYLLIRFFFPLLLPLLALNAVGIGVRIAEYGWTEARYFIVLFNVWLWLVSLYFIISKKKLLSFLPFTLCVLFLFALLSPWNIFSVSLKSQQSELIRLLKKSNALGANGLIRFHTDFQWQMHEQERIVSIIQFYERRHKLDYLMPLLPRAMDTLFVADKSERYRAHVLLNALQIRQDIPIHLSHARRIEVFTPKSLVMPVQGYDFMLTVSCVTCPEAAAQPVTLPGRPLFYLNFPAPPYNRLILQGSNHKQEVVIELAPLLHSIELRAEAKAEKNDISLELLPAELTIIQESDSYQAKLLLQSLYVEYYPDMPPRITHMEGQLLLRFID</sequence>
<keyword evidence="1" id="KW-0812">Transmembrane</keyword>
<name>A0A846MS25_9BACT</name>
<feature type="transmembrane region" description="Helical" evidence="1">
    <location>
        <begin position="267"/>
        <end position="287"/>
    </location>
</feature>
<dbReference type="EMBL" id="JAASRN010000002">
    <property type="protein sequence ID" value="NIK74259.1"/>
    <property type="molecule type" value="Genomic_DNA"/>
</dbReference>
<keyword evidence="1" id="KW-1133">Transmembrane helix</keyword>
<feature type="transmembrane region" description="Helical" evidence="1">
    <location>
        <begin position="60"/>
        <end position="82"/>
    </location>
</feature>
<feature type="transmembrane region" description="Helical" evidence="1">
    <location>
        <begin position="234"/>
        <end position="255"/>
    </location>
</feature>
<evidence type="ECO:0000313" key="3">
    <source>
        <dbReference type="Proteomes" id="UP000537126"/>
    </source>
</evidence>
<reference evidence="2 3" key="1">
    <citation type="submission" date="2020-03" db="EMBL/GenBank/DDBJ databases">
        <title>Genomic Encyclopedia of Type Strains, Phase IV (KMG-IV): sequencing the most valuable type-strain genomes for metagenomic binning, comparative biology and taxonomic classification.</title>
        <authorList>
            <person name="Goeker M."/>
        </authorList>
    </citation>
    <scope>NUCLEOTIDE SEQUENCE [LARGE SCALE GENOMIC DNA]</scope>
    <source>
        <strain evidence="2 3">DSM 5718</strain>
    </source>
</reference>
<dbReference type="AlphaFoldDB" id="A0A846MS25"/>
<feature type="transmembrane region" description="Helical" evidence="1">
    <location>
        <begin position="299"/>
        <end position="322"/>
    </location>
</feature>
<feature type="transmembrane region" description="Helical" evidence="1">
    <location>
        <begin position="334"/>
        <end position="352"/>
    </location>
</feature>
<keyword evidence="1" id="KW-0472">Membrane</keyword>
<evidence type="ECO:0000313" key="2">
    <source>
        <dbReference type="EMBL" id="NIK74259.1"/>
    </source>
</evidence>
<feature type="transmembrane region" description="Helical" evidence="1">
    <location>
        <begin position="94"/>
        <end position="111"/>
    </location>
</feature>
<organism evidence="2 3">
    <name type="scientific">Thermonema lapsum</name>
    <dbReference type="NCBI Taxonomy" id="28195"/>
    <lineage>
        <taxon>Bacteria</taxon>
        <taxon>Pseudomonadati</taxon>
        <taxon>Bacteroidota</taxon>
        <taxon>Cytophagia</taxon>
        <taxon>Cytophagales</taxon>
        <taxon>Thermonemataceae</taxon>
        <taxon>Thermonema</taxon>
    </lineage>
</organism>